<comment type="caution">
    <text evidence="2">The sequence shown here is derived from an EMBL/GenBank/DDBJ whole genome shotgun (WGS) entry which is preliminary data.</text>
</comment>
<feature type="region of interest" description="Disordered" evidence="1">
    <location>
        <begin position="819"/>
        <end position="868"/>
    </location>
</feature>
<dbReference type="AlphaFoldDB" id="A0A919DA60"/>
<keyword evidence="3" id="KW-1185">Reference proteome</keyword>
<reference evidence="2" key="1">
    <citation type="journal article" date="2014" name="Int. J. Syst. Evol. Microbiol.">
        <title>Complete genome sequence of Corynebacterium casei LMG S-19264T (=DSM 44701T), isolated from a smear-ripened cheese.</title>
        <authorList>
            <consortium name="US DOE Joint Genome Institute (JGI-PGF)"/>
            <person name="Walter F."/>
            <person name="Albersmeier A."/>
            <person name="Kalinowski J."/>
            <person name="Ruckert C."/>
        </authorList>
    </citation>
    <scope>NUCLEOTIDE SEQUENCE</scope>
    <source>
        <strain evidence="2">KCTC 32020</strain>
    </source>
</reference>
<feature type="compositionally biased region" description="Pro residues" evidence="1">
    <location>
        <begin position="827"/>
        <end position="840"/>
    </location>
</feature>
<evidence type="ECO:0000256" key="1">
    <source>
        <dbReference type="SAM" id="MobiDB-lite"/>
    </source>
</evidence>
<dbReference type="Pfam" id="PF04465">
    <property type="entry name" value="DUF499"/>
    <property type="match status" value="2"/>
</dbReference>
<name>A0A919DA60_9GAMM</name>
<proteinExistence type="predicted"/>
<dbReference type="Proteomes" id="UP000636453">
    <property type="component" value="Unassembled WGS sequence"/>
</dbReference>
<dbReference type="OrthoDB" id="9757917at2"/>
<evidence type="ECO:0000313" key="2">
    <source>
        <dbReference type="EMBL" id="GHE27204.1"/>
    </source>
</evidence>
<protein>
    <recommendedName>
        <fullName evidence="4">Swt1-like HEPN domain-containing protein</fullName>
    </recommendedName>
</protein>
<reference evidence="2" key="2">
    <citation type="submission" date="2020-09" db="EMBL/GenBank/DDBJ databases">
        <authorList>
            <person name="Sun Q."/>
            <person name="Kim S."/>
        </authorList>
    </citation>
    <scope>NUCLEOTIDE SEQUENCE</scope>
    <source>
        <strain evidence="2">KCTC 32020</strain>
    </source>
</reference>
<organism evidence="2 3">
    <name type="scientific">Vulcaniibacterium thermophilum</name>
    <dbReference type="NCBI Taxonomy" id="1169913"/>
    <lineage>
        <taxon>Bacteria</taxon>
        <taxon>Pseudomonadati</taxon>
        <taxon>Pseudomonadota</taxon>
        <taxon>Gammaproteobacteria</taxon>
        <taxon>Lysobacterales</taxon>
        <taxon>Lysobacteraceae</taxon>
        <taxon>Vulcaniibacterium</taxon>
    </lineage>
</organism>
<dbReference type="InterPro" id="IPR007555">
    <property type="entry name" value="DUF499"/>
</dbReference>
<evidence type="ECO:0000313" key="3">
    <source>
        <dbReference type="Proteomes" id="UP000636453"/>
    </source>
</evidence>
<gene>
    <name evidence="2" type="ORF">GCM10007167_05680</name>
</gene>
<dbReference type="EMBL" id="BNCF01000002">
    <property type="protein sequence ID" value="GHE27204.1"/>
    <property type="molecule type" value="Genomic_DNA"/>
</dbReference>
<dbReference type="RefSeq" id="WP_146472112.1">
    <property type="nucleotide sequence ID" value="NZ_BNCF01000002.1"/>
</dbReference>
<accession>A0A919DA60</accession>
<sequence length="1012" mass="110044">MAAPTIFDACLPRDDVREGRISDADLAADLAAVIRGKAVLDYSDPARFFANTYPTRGLKNLLDAVCRRLSGAGGEAAAVLRLDTSFGGGKTHGLIALVHAARGMKGVVRPEEFIDPALLPAGPVRIAAFDGENADPANGRSMGGGVRAHTPWGEIAYALAGKDGFERVRASDEQAVAPGADTLKELFGNQPTLILLDEPAIYLRKVRGLPHGGRDQLAAFLTSLIKAVESSPNVSLVFSLAVGKDGRASDAYAEENDFLASRMAEIESVAARKATLLNPTEDDETPLVLRRRLFAQIDPHKAAEAVAAYRALWKQHAAALPSSAADGDIAEQFERSYPLHPALLDTLTHKTATLGTFHRVRGMLRLLVRTVAQLWQDRPADATAIHLHHVDPANPAIYQEIVTRLQQPELVPAIRADVAGEKGQLALAQQIDKAQYAGLPPYTAYVARTILMHTLAFNSDLRGVNADEMRLAMLGPALDGAFIDDARTRFRDQSAYLDDRPNAPLRFLYEPNLTQLVRREERNVDREELRATLQDEIRRIFGGTTLELVPFPAGPWDVPDDVGSGAPRLALINHEADAVAPGQEGVPERVQEIFERKGNAGSLRMLRNNLVFLVADQSRIEQMVEKMKRRIALQQMTRSERIRELPEHHQAKLREWQERSRHELAVAIAQCYRNLYYPARNRAAGASVDLAHSVIELGTASDRPGAGQQQVLTALRDLNKLRGVEDAPESPAYVRDRTPLKRGQISTADLRNEFRKDPALSILLGDDAFIKLVRTGVERGDYIYRRGELVYGQGDPGAQIMIDEQSFVLTRAFAEQSGLWPRKPAGEPSPGPGALPPPSGTPSGGGTPAPYTPHTPTGQPPVADGQPRLQAEGPLKEALGVLFDKARGSGCKQLAALTVQCFDAGDLFRLLPAANGISGASKRVTVNVELEMAEGGLLVIEFAGPLTEAQLVREFLQPQLTAAKDKNPRMLKVELRFNDGLDLSGDAPERLRDQLTRVGNGAAFVSAEAERA</sequence>
<evidence type="ECO:0008006" key="4">
    <source>
        <dbReference type="Google" id="ProtNLM"/>
    </source>
</evidence>